<organism evidence="2 3">
    <name type="scientific">Alishewanella longhuensis</name>
    <dbReference type="NCBI Taxonomy" id="1091037"/>
    <lineage>
        <taxon>Bacteria</taxon>
        <taxon>Pseudomonadati</taxon>
        <taxon>Pseudomonadota</taxon>
        <taxon>Gammaproteobacteria</taxon>
        <taxon>Alteromonadales</taxon>
        <taxon>Alteromonadaceae</taxon>
        <taxon>Alishewanella</taxon>
    </lineage>
</organism>
<reference evidence="3" key="1">
    <citation type="journal article" date="2019" name="Int. J. Syst. Evol. Microbiol.">
        <title>The Global Catalogue of Microorganisms (GCM) 10K type strain sequencing project: providing services to taxonomists for standard genome sequencing and annotation.</title>
        <authorList>
            <consortium name="The Broad Institute Genomics Platform"/>
            <consortium name="The Broad Institute Genome Sequencing Center for Infectious Disease"/>
            <person name="Wu L."/>
            <person name="Ma J."/>
        </authorList>
    </citation>
    <scope>NUCLEOTIDE SEQUENCE [LARGE SCALE GENOMIC DNA]</scope>
    <source>
        <strain evidence="3">CGMCC 1.7003</strain>
    </source>
</reference>
<protein>
    <recommendedName>
        <fullName evidence="1">DUF4398 domain-containing protein</fullName>
    </recommendedName>
</protein>
<name>A0ABQ3KWB1_9ALTE</name>
<comment type="caution">
    <text evidence="2">The sequence shown here is derived from an EMBL/GenBank/DDBJ whole genome shotgun (WGS) entry which is preliminary data.</text>
</comment>
<dbReference type="Proteomes" id="UP000659697">
    <property type="component" value="Unassembled WGS sequence"/>
</dbReference>
<feature type="domain" description="DUF4398" evidence="1">
    <location>
        <begin position="47"/>
        <end position="121"/>
    </location>
</feature>
<keyword evidence="3" id="KW-1185">Reference proteome</keyword>
<accession>A0ABQ3KWB1</accession>
<evidence type="ECO:0000313" key="3">
    <source>
        <dbReference type="Proteomes" id="UP000659697"/>
    </source>
</evidence>
<proteinExistence type="predicted"/>
<dbReference type="InterPro" id="IPR025511">
    <property type="entry name" value="DUF4398"/>
</dbReference>
<dbReference type="RefSeq" id="WP_189429395.1">
    <property type="nucleotide sequence ID" value="NZ_BNAO01000001.1"/>
</dbReference>
<dbReference type="Gene3D" id="1.20.1270.390">
    <property type="match status" value="1"/>
</dbReference>
<dbReference type="Pfam" id="PF14346">
    <property type="entry name" value="DUF4398"/>
    <property type="match status" value="1"/>
</dbReference>
<dbReference type="EMBL" id="BNAO01000001">
    <property type="protein sequence ID" value="GHG59973.1"/>
    <property type="molecule type" value="Genomic_DNA"/>
</dbReference>
<evidence type="ECO:0000313" key="2">
    <source>
        <dbReference type="EMBL" id="GHG59973.1"/>
    </source>
</evidence>
<gene>
    <name evidence="2" type="ORF">GCM10010919_02980</name>
</gene>
<evidence type="ECO:0000259" key="1">
    <source>
        <dbReference type="Pfam" id="PF14346"/>
    </source>
</evidence>
<sequence>MKTLNLTTASFRASLTRFELKTCFYLVLAASLFVLSGCASADKAPPAELQAAEQAISKAEQAQVTRYSSIELNNARTEISAARVAVLEKNIPQARRLALQAQLSAELALANAELMKATAVNQDMQRSIEVLQQEAQRNISGVKL</sequence>